<proteinExistence type="predicted"/>
<feature type="compositionally biased region" description="Polar residues" evidence="1">
    <location>
        <begin position="227"/>
        <end position="236"/>
    </location>
</feature>
<dbReference type="OrthoDB" id="5408934at2759"/>
<evidence type="ECO:0000313" key="2">
    <source>
        <dbReference type="EMBL" id="KAG9240093.1"/>
    </source>
</evidence>
<sequence>TTPRRASATPKRTPAARRVPNSAPARRPTAARKDPVAPTLFQDFLLGRPSPQRTRRPATRRKSLDAVKRELRLGVQEVARVQAPGGVKERVREWQSAAAVPIVDTAAVPDITENEREGDEKVDCRIRDVKKRPRRRKSREAENVLAEKEKAPWKTLGGVTTNGQRVARRRSKSAVAPKKRVISDEHWKKKDSATRAKNVPRERVPKQVKEVETPRKGVPIPKGFLTNYRTAQNPSSGKKMEDWFKRNENEIKGDSDLDMTPTKTKAARHTERRKCLPNEAGNYGIRVKPSTSPNDRSRAKSSSGFGDDGIRVKPSPNPSDDGIRIEPMRDRSFNKGDDGIRIKPLRQKKAPKSDDEEMAPLRKRSEKHLRPPVAESSRQEESQYSDDETATWATPSQAESKKKLRKSGSPSDSLSEIPFGNSAFSVLDLPLGAESGTLRRMPAPAKRNSSFGVPRVLKKVYSEAKHIVHETGDPARTAPNQPQNIESWLNQTSDPFVDRPS</sequence>
<protein>
    <submittedName>
        <fullName evidence="2">Uncharacterized protein</fullName>
    </submittedName>
</protein>
<feature type="compositionally biased region" description="Polar residues" evidence="1">
    <location>
        <begin position="289"/>
        <end position="304"/>
    </location>
</feature>
<feature type="non-terminal residue" evidence="2">
    <location>
        <position position="501"/>
    </location>
</feature>
<feature type="region of interest" description="Disordered" evidence="1">
    <location>
        <begin position="467"/>
        <end position="501"/>
    </location>
</feature>
<feature type="compositionally biased region" description="Basic residues" evidence="1">
    <location>
        <begin position="166"/>
        <end position="180"/>
    </location>
</feature>
<feature type="compositionally biased region" description="Polar residues" evidence="1">
    <location>
        <begin position="478"/>
        <end position="494"/>
    </location>
</feature>
<feature type="compositionally biased region" description="Basic and acidic residues" evidence="1">
    <location>
        <begin position="238"/>
        <end position="255"/>
    </location>
</feature>
<reference evidence="2" key="1">
    <citation type="journal article" date="2021" name="IMA Fungus">
        <title>Genomic characterization of three marine fungi, including Emericellopsis atlantica sp. nov. with signatures of a generalist lifestyle and marine biomass degradation.</title>
        <authorList>
            <person name="Hagestad O.C."/>
            <person name="Hou L."/>
            <person name="Andersen J.H."/>
            <person name="Hansen E.H."/>
            <person name="Altermark B."/>
            <person name="Li C."/>
            <person name="Kuhnert E."/>
            <person name="Cox R.J."/>
            <person name="Crous P.W."/>
            <person name="Spatafora J.W."/>
            <person name="Lail K."/>
            <person name="Amirebrahimi M."/>
            <person name="Lipzen A."/>
            <person name="Pangilinan J."/>
            <person name="Andreopoulos W."/>
            <person name="Hayes R.D."/>
            <person name="Ng V."/>
            <person name="Grigoriev I.V."/>
            <person name="Jackson S.A."/>
            <person name="Sutton T.D.S."/>
            <person name="Dobson A.D.W."/>
            <person name="Rama T."/>
        </authorList>
    </citation>
    <scope>NUCLEOTIDE SEQUENCE</scope>
    <source>
        <strain evidence="2">TRa3180A</strain>
    </source>
</reference>
<organism evidence="2 3">
    <name type="scientific">Calycina marina</name>
    <dbReference type="NCBI Taxonomy" id="1763456"/>
    <lineage>
        <taxon>Eukaryota</taxon>
        <taxon>Fungi</taxon>
        <taxon>Dikarya</taxon>
        <taxon>Ascomycota</taxon>
        <taxon>Pezizomycotina</taxon>
        <taxon>Leotiomycetes</taxon>
        <taxon>Helotiales</taxon>
        <taxon>Pezizellaceae</taxon>
        <taxon>Calycina</taxon>
    </lineage>
</organism>
<feature type="region of interest" description="Disordered" evidence="1">
    <location>
        <begin position="1"/>
        <end position="65"/>
    </location>
</feature>
<evidence type="ECO:0000313" key="3">
    <source>
        <dbReference type="Proteomes" id="UP000887226"/>
    </source>
</evidence>
<name>A0A9P7YVY2_9HELO</name>
<feature type="compositionally biased region" description="Basic and acidic residues" evidence="1">
    <location>
        <begin position="181"/>
        <end position="215"/>
    </location>
</feature>
<dbReference type="AlphaFoldDB" id="A0A9P7YVY2"/>
<dbReference type="Proteomes" id="UP000887226">
    <property type="component" value="Unassembled WGS sequence"/>
</dbReference>
<evidence type="ECO:0000256" key="1">
    <source>
        <dbReference type="SAM" id="MobiDB-lite"/>
    </source>
</evidence>
<feature type="non-terminal residue" evidence="2">
    <location>
        <position position="1"/>
    </location>
</feature>
<gene>
    <name evidence="2" type="ORF">BJ878DRAFT_390786</name>
</gene>
<feature type="compositionally biased region" description="Basic and acidic residues" evidence="1">
    <location>
        <begin position="321"/>
        <end position="341"/>
    </location>
</feature>
<keyword evidence="3" id="KW-1185">Reference proteome</keyword>
<dbReference type="EMBL" id="MU254592">
    <property type="protein sequence ID" value="KAG9240093.1"/>
    <property type="molecule type" value="Genomic_DNA"/>
</dbReference>
<feature type="region of interest" description="Disordered" evidence="1">
    <location>
        <begin position="153"/>
        <end position="419"/>
    </location>
</feature>
<accession>A0A9P7YVY2</accession>
<comment type="caution">
    <text evidence="2">The sequence shown here is derived from an EMBL/GenBank/DDBJ whole genome shotgun (WGS) entry which is preliminary data.</text>
</comment>